<feature type="region of interest" description="Disordered" evidence="7">
    <location>
        <begin position="78"/>
        <end position="123"/>
    </location>
</feature>
<dbReference type="InterPro" id="IPR004806">
    <property type="entry name" value="Rad23"/>
</dbReference>
<dbReference type="CDD" id="cd14379">
    <property type="entry name" value="UBA1_Rad23_plant"/>
    <property type="match status" value="1"/>
</dbReference>
<feature type="domain" description="UBA" evidence="8">
    <location>
        <begin position="328"/>
        <end position="368"/>
    </location>
</feature>
<evidence type="ECO:0000259" key="9">
    <source>
        <dbReference type="PROSITE" id="PS50053"/>
    </source>
</evidence>
<protein>
    <submittedName>
        <fullName evidence="10">Ubiquitin receptor RAD23b</fullName>
    </submittedName>
</protein>
<keyword evidence="6" id="KW-0539">Nucleus</keyword>
<sequence>MKLTVKTLKGSHFQIEVQPTDTVLGVKKNIEDAQGTDSYPCGQQLLIHNGKVLKDETTLSENKVTEDGFLVVMLSKSKAPGSTGSSSTQTTTNVPTTTPTPNSTLIPEAPAQPAASRNVATSDVPTANTQVDTYGQAASNLVSGNNLEQTIQEIMDMGGGNWDRETVTRALRAAYNNPERAVDYLYSGIPEAAEIAAPVARPPSSQPIETGGVTAPPTSGGPNSSPLNMFPQESLAAAAAGGGGSLGSLEFLRNNPQFQALRSMVQANPQILQAMLQELGKQNPQLLRLIQDHQAEFLQLINEPLEGFEGDLFDQPEQDMPHAINVTPAEQQAIERLEALGFDRDQVIEAFLACDRNEELAANYLLEHGNVERGIIRHLKRNPYGSEECVFWAKQRNRVLYDETSFACLSVWMCLITWFKA</sequence>
<accession>A0AAV6MI55</accession>
<dbReference type="AlphaFoldDB" id="A0AAV6MI55"/>
<dbReference type="InterPro" id="IPR006636">
    <property type="entry name" value="STI1_HS-bd"/>
</dbReference>
<dbReference type="PROSITE" id="PS50030">
    <property type="entry name" value="UBA"/>
    <property type="match status" value="2"/>
</dbReference>
<dbReference type="SMART" id="SM00165">
    <property type="entry name" value="UBA"/>
    <property type="match status" value="2"/>
</dbReference>
<dbReference type="FunFam" id="3.10.20.90:FF:000069">
    <property type="entry name" value="UV excision repair protein RAD23"/>
    <property type="match status" value="1"/>
</dbReference>
<comment type="caution">
    <text evidence="10">The sequence shown here is derived from an EMBL/GenBank/DDBJ whole genome shotgun (WGS) entry which is preliminary data.</text>
</comment>
<dbReference type="SMART" id="SM00213">
    <property type="entry name" value="UBQ"/>
    <property type="match status" value="1"/>
</dbReference>
<dbReference type="GO" id="GO:0006289">
    <property type="term" value="P:nucleotide-excision repair"/>
    <property type="evidence" value="ECO:0007669"/>
    <property type="project" value="InterPro"/>
</dbReference>
<dbReference type="Proteomes" id="UP000685013">
    <property type="component" value="Chromosome 14"/>
</dbReference>
<comment type="subcellular location">
    <subcellularLocation>
        <location evidence="1">Nucleus</location>
    </subcellularLocation>
</comment>
<evidence type="ECO:0000313" key="10">
    <source>
        <dbReference type="EMBL" id="KAG6580993.1"/>
    </source>
</evidence>
<dbReference type="GO" id="GO:0003684">
    <property type="term" value="F:damaged DNA binding"/>
    <property type="evidence" value="ECO:0007669"/>
    <property type="project" value="InterPro"/>
</dbReference>
<dbReference type="GO" id="GO:0031593">
    <property type="term" value="F:polyubiquitin modification-dependent protein binding"/>
    <property type="evidence" value="ECO:0007669"/>
    <property type="project" value="TreeGrafter"/>
</dbReference>
<dbReference type="FunFam" id="1.10.8.10:FF:000003">
    <property type="entry name" value="UV excision repair protein RAD23 homolog"/>
    <property type="match status" value="1"/>
</dbReference>
<keyword evidence="5" id="KW-0234">DNA repair</keyword>
<keyword evidence="11" id="KW-1185">Reference proteome</keyword>
<evidence type="ECO:0000256" key="2">
    <source>
        <dbReference type="ARBA" id="ARBA00009878"/>
    </source>
</evidence>
<dbReference type="PANTHER" id="PTHR10621:SF0">
    <property type="entry name" value="UV EXCISION REPAIR PROTEIN RAD23"/>
    <property type="match status" value="1"/>
</dbReference>
<dbReference type="InterPro" id="IPR000626">
    <property type="entry name" value="Ubiquitin-like_dom"/>
</dbReference>
<dbReference type="PANTHER" id="PTHR10621">
    <property type="entry name" value="UV EXCISION REPAIR PROTEIN RAD23"/>
    <property type="match status" value="1"/>
</dbReference>
<dbReference type="Pfam" id="PF00627">
    <property type="entry name" value="UBA"/>
    <property type="match status" value="2"/>
</dbReference>
<dbReference type="NCBIfam" id="TIGR00601">
    <property type="entry name" value="rad23"/>
    <property type="match status" value="1"/>
</dbReference>
<dbReference type="FunFam" id="1.10.8.10:FF:000002">
    <property type="entry name" value="UV excision repair protein RAD23 homolog"/>
    <property type="match status" value="1"/>
</dbReference>
<keyword evidence="10" id="KW-0675">Receptor</keyword>
<feature type="non-terminal residue" evidence="10">
    <location>
        <position position="1"/>
    </location>
</feature>
<dbReference type="GO" id="GO:0043130">
    <property type="term" value="F:ubiquitin binding"/>
    <property type="evidence" value="ECO:0007669"/>
    <property type="project" value="TreeGrafter"/>
</dbReference>
<dbReference type="InterPro" id="IPR015940">
    <property type="entry name" value="UBA"/>
</dbReference>
<dbReference type="SMART" id="SM00727">
    <property type="entry name" value="STI1"/>
    <property type="match status" value="1"/>
</dbReference>
<keyword evidence="4" id="KW-0227">DNA damage</keyword>
<dbReference type="GO" id="GO:0070628">
    <property type="term" value="F:proteasome binding"/>
    <property type="evidence" value="ECO:0007669"/>
    <property type="project" value="TreeGrafter"/>
</dbReference>
<dbReference type="GO" id="GO:0005654">
    <property type="term" value="C:nucleoplasm"/>
    <property type="evidence" value="ECO:0007669"/>
    <property type="project" value="TreeGrafter"/>
</dbReference>
<dbReference type="CDD" id="cd01805">
    <property type="entry name" value="Ubl_Rad23"/>
    <property type="match status" value="1"/>
</dbReference>
<feature type="domain" description="UBA" evidence="8">
    <location>
        <begin position="145"/>
        <end position="188"/>
    </location>
</feature>
<evidence type="ECO:0000256" key="3">
    <source>
        <dbReference type="ARBA" id="ARBA00022737"/>
    </source>
</evidence>
<evidence type="ECO:0000256" key="4">
    <source>
        <dbReference type="ARBA" id="ARBA00022763"/>
    </source>
</evidence>
<evidence type="ECO:0000256" key="1">
    <source>
        <dbReference type="ARBA" id="ARBA00004123"/>
    </source>
</evidence>
<dbReference type="GO" id="GO:0005829">
    <property type="term" value="C:cytosol"/>
    <property type="evidence" value="ECO:0007669"/>
    <property type="project" value="TreeGrafter"/>
</dbReference>
<dbReference type="Pfam" id="PF00240">
    <property type="entry name" value="ubiquitin"/>
    <property type="match status" value="1"/>
</dbReference>
<reference evidence="10 11" key="1">
    <citation type="journal article" date="2021" name="Hortic Res">
        <title>The domestication of Cucurbita argyrosperma as revealed by the genome of its wild relative.</title>
        <authorList>
            <person name="Barrera-Redondo J."/>
            <person name="Sanchez-de la Vega G."/>
            <person name="Aguirre-Liguori J.A."/>
            <person name="Castellanos-Morales G."/>
            <person name="Gutierrez-Guerrero Y.T."/>
            <person name="Aguirre-Dugua X."/>
            <person name="Aguirre-Planter E."/>
            <person name="Tenaillon M.I."/>
            <person name="Lira-Saade R."/>
            <person name="Eguiarte L.E."/>
        </authorList>
    </citation>
    <scope>NUCLEOTIDE SEQUENCE [LARGE SCALE GENOMIC DNA]</scope>
    <source>
        <strain evidence="10">JBR-2021</strain>
    </source>
</reference>
<evidence type="ECO:0000256" key="7">
    <source>
        <dbReference type="SAM" id="MobiDB-lite"/>
    </source>
</evidence>
<dbReference type="EMBL" id="JAGKQH010000014">
    <property type="protein sequence ID" value="KAG6580993.1"/>
    <property type="molecule type" value="Genomic_DNA"/>
</dbReference>
<evidence type="ECO:0000259" key="8">
    <source>
        <dbReference type="PROSITE" id="PS50030"/>
    </source>
</evidence>
<evidence type="ECO:0000313" key="11">
    <source>
        <dbReference type="Proteomes" id="UP000685013"/>
    </source>
</evidence>
<dbReference type="InterPro" id="IPR015360">
    <property type="entry name" value="XPC-bd"/>
</dbReference>
<feature type="compositionally biased region" description="Polar residues" evidence="7">
    <location>
        <begin position="216"/>
        <end position="227"/>
    </location>
</feature>
<dbReference type="Pfam" id="PF09280">
    <property type="entry name" value="XPC-binding"/>
    <property type="match status" value="1"/>
</dbReference>
<proteinExistence type="inferred from homology"/>
<keyword evidence="3" id="KW-0677">Repeat</keyword>
<name>A0AAV6MI55_9ROSI</name>
<dbReference type="GO" id="GO:0043161">
    <property type="term" value="P:proteasome-mediated ubiquitin-dependent protein catabolic process"/>
    <property type="evidence" value="ECO:0007669"/>
    <property type="project" value="InterPro"/>
</dbReference>
<dbReference type="PROSITE" id="PS50053">
    <property type="entry name" value="UBIQUITIN_2"/>
    <property type="match status" value="1"/>
</dbReference>
<comment type="similarity">
    <text evidence="2">Belongs to the RAD23 family.</text>
</comment>
<dbReference type="FunFam" id="1.10.10.540:FF:000001">
    <property type="entry name" value="UV excision repair protein RAD23 B"/>
    <property type="match status" value="1"/>
</dbReference>
<feature type="compositionally biased region" description="Low complexity" evidence="7">
    <location>
        <begin position="81"/>
        <end position="104"/>
    </location>
</feature>
<gene>
    <name evidence="10" type="primary">RAD23B</name>
    <name evidence="10" type="ORF">SDJN03_20995</name>
</gene>
<organism evidence="10 11">
    <name type="scientific">Cucurbita argyrosperma subsp. sororia</name>
    <dbReference type="NCBI Taxonomy" id="37648"/>
    <lineage>
        <taxon>Eukaryota</taxon>
        <taxon>Viridiplantae</taxon>
        <taxon>Streptophyta</taxon>
        <taxon>Embryophyta</taxon>
        <taxon>Tracheophyta</taxon>
        <taxon>Spermatophyta</taxon>
        <taxon>Magnoliopsida</taxon>
        <taxon>eudicotyledons</taxon>
        <taxon>Gunneridae</taxon>
        <taxon>Pentapetalae</taxon>
        <taxon>rosids</taxon>
        <taxon>fabids</taxon>
        <taxon>Cucurbitales</taxon>
        <taxon>Cucurbitaceae</taxon>
        <taxon>Cucurbiteae</taxon>
        <taxon>Cucurbita</taxon>
    </lineage>
</organism>
<feature type="region of interest" description="Disordered" evidence="7">
    <location>
        <begin position="201"/>
        <end position="229"/>
    </location>
</feature>
<evidence type="ECO:0000256" key="5">
    <source>
        <dbReference type="ARBA" id="ARBA00023204"/>
    </source>
</evidence>
<feature type="domain" description="Ubiquitin-like" evidence="9">
    <location>
        <begin position="1"/>
        <end position="79"/>
    </location>
</feature>
<evidence type="ECO:0000256" key="6">
    <source>
        <dbReference type="ARBA" id="ARBA00023242"/>
    </source>
</evidence>